<dbReference type="PANTHER" id="PTHR24396">
    <property type="entry name" value="ZINC FINGER PROTEIN"/>
    <property type="match status" value="1"/>
</dbReference>
<evidence type="ECO:0000256" key="7">
    <source>
        <dbReference type="SAM" id="MobiDB-lite"/>
    </source>
</evidence>
<dbReference type="PROSITE" id="PS50157">
    <property type="entry name" value="ZINC_FINGER_C2H2_2"/>
    <property type="match status" value="2"/>
</dbReference>
<dbReference type="SMART" id="SM00355">
    <property type="entry name" value="ZnF_C2H2"/>
    <property type="match status" value="7"/>
</dbReference>
<feature type="compositionally biased region" description="Acidic residues" evidence="7">
    <location>
        <begin position="11"/>
        <end position="20"/>
    </location>
</feature>
<feature type="compositionally biased region" description="Polar residues" evidence="7">
    <location>
        <begin position="120"/>
        <end position="131"/>
    </location>
</feature>
<feature type="compositionally biased region" description="Basic and acidic residues" evidence="7">
    <location>
        <begin position="148"/>
        <end position="161"/>
    </location>
</feature>
<dbReference type="GO" id="GO:0008270">
    <property type="term" value="F:zinc ion binding"/>
    <property type="evidence" value="ECO:0007669"/>
    <property type="project" value="UniProtKB-KW"/>
</dbReference>
<proteinExistence type="predicted"/>
<dbReference type="InterPro" id="IPR055125">
    <property type="entry name" value="Wiz_C_Znf"/>
</dbReference>
<keyword evidence="3 6" id="KW-0863">Zinc-finger</keyword>
<dbReference type="Gene3D" id="3.30.160.60">
    <property type="entry name" value="Classic Zinc Finger"/>
    <property type="match status" value="2"/>
</dbReference>
<evidence type="ECO:0000313" key="10">
    <source>
        <dbReference type="Proteomes" id="UP000246464"/>
    </source>
</evidence>
<evidence type="ECO:0000256" key="2">
    <source>
        <dbReference type="ARBA" id="ARBA00022723"/>
    </source>
</evidence>
<keyword evidence="10" id="KW-1185">Reference proteome</keyword>
<dbReference type="InterPro" id="IPR013087">
    <property type="entry name" value="Znf_C2H2_type"/>
</dbReference>
<feature type="compositionally biased region" description="Polar residues" evidence="7">
    <location>
        <begin position="477"/>
        <end position="500"/>
    </location>
</feature>
<dbReference type="GO" id="GO:0000981">
    <property type="term" value="F:DNA-binding transcription factor activity, RNA polymerase II-specific"/>
    <property type="evidence" value="ECO:0007669"/>
    <property type="project" value="TreeGrafter"/>
</dbReference>
<dbReference type="PANTHER" id="PTHR24396:SF25">
    <property type="entry name" value="ZINC FINGER PROTEIN 644"/>
    <property type="match status" value="1"/>
</dbReference>
<feature type="compositionally biased region" description="Polar residues" evidence="7">
    <location>
        <begin position="218"/>
        <end position="231"/>
    </location>
</feature>
<keyword evidence="4" id="KW-0862">Zinc</keyword>
<feature type="compositionally biased region" description="Polar residues" evidence="7">
    <location>
        <begin position="73"/>
        <end position="89"/>
    </location>
</feature>
<comment type="subcellular location">
    <subcellularLocation>
        <location evidence="1">Nucleus</location>
    </subcellularLocation>
</comment>
<protein>
    <submittedName>
        <fullName evidence="9">Putative zinc finger protein 644-like</fullName>
    </submittedName>
</protein>
<dbReference type="GO" id="GO:0005634">
    <property type="term" value="C:nucleus"/>
    <property type="evidence" value="ECO:0007669"/>
    <property type="project" value="UniProtKB-SubCell"/>
</dbReference>
<feature type="region of interest" description="Disordered" evidence="7">
    <location>
        <begin position="63"/>
        <end position="134"/>
    </location>
</feature>
<gene>
    <name evidence="9" type="ORF">SMAX5B_006371</name>
</gene>
<feature type="domain" description="C2H2-type" evidence="8">
    <location>
        <begin position="277"/>
        <end position="304"/>
    </location>
</feature>
<feature type="compositionally biased region" description="Low complexity" evidence="7">
    <location>
        <begin position="38"/>
        <end position="48"/>
    </location>
</feature>
<dbReference type="InterPro" id="IPR051643">
    <property type="entry name" value="Transcr_Reg_ZincFinger"/>
</dbReference>
<evidence type="ECO:0000259" key="8">
    <source>
        <dbReference type="PROSITE" id="PS50157"/>
    </source>
</evidence>
<evidence type="ECO:0000256" key="4">
    <source>
        <dbReference type="ARBA" id="ARBA00022833"/>
    </source>
</evidence>
<dbReference type="EMBL" id="CP026249">
    <property type="protein sequence ID" value="AWP04339.1"/>
    <property type="molecule type" value="Genomic_DNA"/>
</dbReference>
<dbReference type="Proteomes" id="UP000246464">
    <property type="component" value="Chromosome 7"/>
</dbReference>
<evidence type="ECO:0000256" key="5">
    <source>
        <dbReference type="ARBA" id="ARBA00023242"/>
    </source>
</evidence>
<evidence type="ECO:0000313" key="9">
    <source>
        <dbReference type="EMBL" id="AWP04339.1"/>
    </source>
</evidence>
<dbReference type="Pfam" id="PF00096">
    <property type="entry name" value="zf-C2H2"/>
    <property type="match status" value="1"/>
</dbReference>
<dbReference type="PROSITE" id="PS00028">
    <property type="entry name" value="ZINC_FINGER_C2H2_1"/>
    <property type="match status" value="3"/>
</dbReference>
<evidence type="ECO:0000256" key="6">
    <source>
        <dbReference type="PROSITE-ProRule" id="PRU00042"/>
    </source>
</evidence>
<name>A0A2U9BKX3_SCOMX</name>
<feature type="compositionally biased region" description="Polar residues" evidence="7">
    <location>
        <begin position="511"/>
        <end position="520"/>
    </location>
</feature>
<evidence type="ECO:0000256" key="1">
    <source>
        <dbReference type="ARBA" id="ARBA00004123"/>
    </source>
</evidence>
<feature type="compositionally biased region" description="Basic and acidic residues" evidence="7">
    <location>
        <begin position="521"/>
        <end position="531"/>
    </location>
</feature>
<dbReference type="STRING" id="52904.ENSSMAP00000011334"/>
<dbReference type="GO" id="GO:0000978">
    <property type="term" value="F:RNA polymerase II cis-regulatory region sequence-specific DNA binding"/>
    <property type="evidence" value="ECO:0007669"/>
    <property type="project" value="TreeGrafter"/>
</dbReference>
<evidence type="ECO:0000256" key="3">
    <source>
        <dbReference type="ARBA" id="ARBA00022771"/>
    </source>
</evidence>
<organism evidence="9 10">
    <name type="scientific">Scophthalmus maximus</name>
    <name type="common">Turbot</name>
    <name type="synonym">Psetta maxima</name>
    <dbReference type="NCBI Taxonomy" id="52904"/>
    <lineage>
        <taxon>Eukaryota</taxon>
        <taxon>Metazoa</taxon>
        <taxon>Chordata</taxon>
        <taxon>Craniata</taxon>
        <taxon>Vertebrata</taxon>
        <taxon>Euteleostomi</taxon>
        <taxon>Actinopterygii</taxon>
        <taxon>Neopterygii</taxon>
        <taxon>Teleostei</taxon>
        <taxon>Neoteleostei</taxon>
        <taxon>Acanthomorphata</taxon>
        <taxon>Carangaria</taxon>
        <taxon>Pleuronectiformes</taxon>
        <taxon>Pleuronectoidei</taxon>
        <taxon>Scophthalmidae</taxon>
        <taxon>Scophthalmus</taxon>
    </lineage>
</organism>
<dbReference type="Pfam" id="PF23015">
    <property type="entry name" value="zf-WIZ"/>
    <property type="match status" value="1"/>
</dbReference>
<dbReference type="AlphaFoldDB" id="A0A2U9BKX3"/>
<feature type="region of interest" description="Disordered" evidence="7">
    <location>
        <begin position="1"/>
        <end position="20"/>
    </location>
</feature>
<feature type="domain" description="C2H2-type" evidence="8">
    <location>
        <begin position="761"/>
        <end position="783"/>
    </location>
</feature>
<keyword evidence="5" id="KW-0539">Nucleus</keyword>
<reference evidence="9 10" key="1">
    <citation type="submission" date="2017-12" db="EMBL/GenBank/DDBJ databases">
        <title>Integrating genomic resources of turbot (Scophthalmus maximus) in depth evaluation of genetic and physical mapping variation across individuals.</title>
        <authorList>
            <person name="Martinez P."/>
        </authorList>
    </citation>
    <scope>NUCLEOTIDE SEQUENCE [LARGE SCALE GENOMIC DNA]</scope>
</reference>
<dbReference type="SUPFAM" id="SSF57667">
    <property type="entry name" value="beta-beta-alpha zinc fingers"/>
    <property type="match status" value="1"/>
</dbReference>
<feature type="compositionally biased region" description="Polar residues" evidence="7">
    <location>
        <begin position="414"/>
        <end position="423"/>
    </location>
</feature>
<feature type="region of interest" description="Disordered" evidence="7">
    <location>
        <begin position="29"/>
        <end position="48"/>
    </location>
</feature>
<feature type="region of interest" description="Disordered" evidence="7">
    <location>
        <begin position="465"/>
        <end position="564"/>
    </location>
</feature>
<dbReference type="FunFam" id="3.30.160.60:FF:000417">
    <property type="entry name" value="Zinc finger protein"/>
    <property type="match status" value="1"/>
</dbReference>
<sequence length="1085" mass="122413">MAAEMSCLTGVDEDDKDADPEINALSLLQEPLRMAQESSSSTGSFGKTSLKKNSVLDVLSNTDMLSPVGLGNGPSSHQATQSNELNNISTEKEEEKSITPLKTVQEIDTAGIWGFDTDSPENSMDNFSSPSELHWDPHKEFMQFLWENHDDSPGEEPKEEVPPTNNQRRRKRKMDMVVMVDPSEDLYPDLSHKSSEESSDAEGPVDSSHVRMSRKFSKSQSSPTENVSKYPNGTVKAIKEIIYNAPARNSHGNNKEHHLHRHMKSHIDPPNISPKPFICRECGQSFRQSGSLIEHMSTHQEKKARLTEAIEGKNDKKKEDKNMKLFCPQCPFGTNCPNTAFSKSVFKNHLLRRHQQTFEEYECAQQCEENAQIQNDDSGTFSCNICSYRAFSKNVLTNHLLRRHQQTFEEHEASQPSQKNAQPSKEHESSDISDLFRNSKIKRGLKSQLTESKLDKSINVLLSRQRHGKKTAEQNKETNNCSASVLDSNINNDGSDQFPETLTVKVEDTALSPNGHSVHSSADERDFKSTCEPKLNVDQSTLKKSPSKRKMSTPYRNTSDQDSCFILPKPLPSPKKINQEEQVDDFDILQFNDIDPSNSFDSLVKKEKQNIIYTYSRRMSMRGALQASKRLFEKIKTEEQEQNDPEIKEECVETEVCQETFESHQIPLSESFSDDLSEMESDRKNCPYCPAVFESGVGLSNHVRGHLHRVGLSYNARHVVPPEQVASQDRRPRIRRKISAFRRLKKALRMESDSETVKSIHSCPLCGDSFDNRTGQSNHIRGHLKKLGKSFSSKSKSPLFLLRELMRDKKEFQRALQILGKRRNHFQYGASPKLSSVDRFTPPAIGIPKSNSIPRDCTDAKPLMSTFALAEMESEKRQLETKLNAKNSYSGTNALIGILKRRKCQDEARLKGSTQMSKNMLTVSSNSEHTSGSGDAASLPNLISEKGEFNRKVCVHCNATFHSGVSLSNHLRAYAKRKRTALLEGTAFDCKARRQRSRPGSKKKTLPLPQTPEEMYRLTCRFCDLVFQGPLSVQEDWIKHLQRHIMNTSVPHTGLGMVEVSSLPMDPHALKIDQESSLTATHAAS</sequence>
<feature type="region of interest" description="Disordered" evidence="7">
    <location>
        <begin position="407"/>
        <end position="437"/>
    </location>
</feature>
<keyword evidence="2" id="KW-0479">Metal-binding</keyword>
<accession>A0A2U9BKX3</accession>
<dbReference type="InterPro" id="IPR036236">
    <property type="entry name" value="Znf_C2H2_sf"/>
</dbReference>
<feature type="region of interest" description="Disordered" evidence="7">
    <location>
        <begin position="148"/>
        <end position="231"/>
    </location>
</feature>